<name>A0A401GM66_9APHY</name>
<gene>
    <name evidence="1" type="ORF">SCP_0503690</name>
</gene>
<evidence type="ECO:0000313" key="1">
    <source>
        <dbReference type="EMBL" id="GBE83321.1"/>
    </source>
</evidence>
<comment type="caution">
    <text evidence="1">The sequence shown here is derived from an EMBL/GenBank/DDBJ whole genome shotgun (WGS) entry which is preliminary data.</text>
</comment>
<dbReference type="AlphaFoldDB" id="A0A401GM66"/>
<accession>A0A401GM66</accession>
<sequence>METEPATFTCFPPTRYLETGSREASHTETAQTIFQAAALRSLQFHALLSTGAGVTDSYRRSNYLWLCVVSPRITSQYSLITVSMESSRRRTSPLCATTANDSASCRGPPWSRSEGTLMAIFKVQTRHIRRGAAPSLAYKALRAEDVELWFQA</sequence>
<dbReference type="Proteomes" id="UP000287166">
    <property type="component" value="Unassembled WGS sequence"/>
</dbReference>
<reference evidence="1 2" key="1">
    <citation type="journal article" date="2018" name="Sci. Rep.">
        <title>Genome sequence of the cauliflower mushroom Sparassis crispa (Hanabiratake) and its association with beneficial usage.</title>
        <authorList>
            <person name="Kiyama R."/>
            <person name="Furutani Y."/>
            <person name="Kawaguchi K."/>
            <person name="Nakanishi T."/>
        </authorList>
    </citation>
    <scope>NUCLEOTIDE SEQUENCE [LARGE SCALE GENOMIC DNA]</scope>
</reference>
<evidence type="ECO:0000313" key="2">
    <source>
        <dbReference type="Proteomes" id="UP000287166"/>
    </source>
</evidence>
<dbReference type="GeneID" id="38780238"/>
<dbReference type="EMBL" id="BFAD01000005">
    <property type="protein sequence ID" value="GBE83321.1"/>
    <property type="molecule type" value="Genomic_DNA"/>
</dbReference>
<organism evidence="1 2">
    <name type="scientific">Sparassis crispa</name>
    <dbReference type="NCBI Taxonomy" id="139825"/>
    <lineage>
        <taxon>Eukaryota</taxon>
        <taxon>Fungi</taxon>
        <taxon>Dikarya</taxon>
        <taxon>Basidiomycota</taxon>
        <taxon>Agaricomycotina</taxon>
        <taxon>Agaricomycetes</taxon>
        <taxon>Polyporales</taxon>
        <taxon>Sparassidaceae</taxon>
        <taxon>Sparassis</taxon>
    </lineage>
</organism>
<dbReference type="RefSeq" id="XP_027614234.1">
    <property type="nucleotide sequence ID" value="XM_027758433.1"/>
</dbReference>
<proteinExistence type="predicted"/>
<dbReference type="InParanoid" id="A0A401GM66"/>
<keyword evidence="2" id="KW-1185">Reference proteome</keyword>
<protein>
    <submittedName>
        <fullName evidence="1">Uncharacterized protein</fullName>
    </submittedName>
</protein>